<gene>
    <name evidence="1" type="ORF">KV396_02465</name>
</gene>
<name>A0ABY4IKU7_9MICO</name>
<dbReference type="Proteomes" id="UP000831963">
    <property type="component" value="Chromosome"/>
</dbReference>
<dbReference type="EMBL" id="CP078077">
    <property type="protein sequence ID" value="UPL13399.1"/>
    <property type="molecule type" value="Genomic_DNA"/>
</dbReference>
<reference evidence="1 2" key="1">
    <citation type="submission" date="2021-06" db="EMBL/GenBank/DDBJ databases">
        <title>Genome-based taxonomic framework of Microbacterium strains isolated from marine environment, the description of four new species and reclassification of four preexisting species.</title>
        <authorList>
            <person name="Lee S.D."/>
            <person name="Kim S.-M."/>
            <person name="Byeon Y.-S."/>
            <person name="Yang H.L."/>
            <person name="Kim I.S."/>
        </authorList>
    </citation>
    <scope>NUCLEOTIDE SEQUENCE [LARGE SCALE GENOMIC DNA]</scope>
    <source>
        <strain evidence="1 2">SSW1-36</strain>
    </source>
</reference>
<sequence>MLAGIVGLSVLLAGGTVSNVPLTEARFTGTENVASGTFTSFRLVPPQITAVVNCTGLLGLGLANGVTLEWSFPAGAAYSGFAPAANAQWAFNAAGDNWQAVTTTTVSPGVYRTTFNTGIISDLLSLLLGGSMAFQVRTKLNATSTWVSTQTSRVTFTNTGGGPLGLSPVCSAPVNGT</sequence>
<proteinExistence type="predicted"/>
<accession>A0ABY4IKU7</accession>
<evidence type="ECO:0000313" key="1">
    <source>
        <dbReference type="EMBL" id="UPL13399.1"/>
    </source>
</evidence>
<dbReference type="RefSeq" id="WP_247956718.1">
    <property type="nucleotide sequence ID" value="NZ_CP078077.1"/>
</dbReference>
<evidence type="ECO:0000313" key="2">
    <source>
        <dbReference type="Proteomes" id="UP000831963"/>
    </source>
</evidence>
<organism evidence="1 2">
    <name type="scientific">Microbacterium galbinum</name>
    <dbReference type="NCBI Taxonomy" id="2851646"/>
    <lineage>
        <taxon>Bacteria</taxon>
        <taxon>Bacillati</taxon>
        <taxon>Actinomycetota</taxon>
        <taxon>Actinomycetes</taxon>
        <taxon>Micrococcales</taxon>
        <taxon>Microbacteriaceae</taxon>
        <taxon>Microbacterium</taxon>
    </lineage>
</organism>
<protein>
    <submittedName>
        <fullName evidence="1">Uncharacterized protein</fullName>
    </submittedName>
</protein>
<keyword evidence="2" id="KW-1185">Reference proteome</keyword>